<feature type="region of interest" description="Disordered" evidence="2">
    <location>
        <begin position="649"/>
        <end position="674"/>
    </location>
</feature>
<dbReference type="Pfam" id="PF23544">
    <property type="entry name" value="AtuA_ferredoxin"/>
    <property type="match status" value="1"/>
</dbReference>
<dbReference type="InterPro" id="IPR007219">
    <property type="entry name" value="XnlR_reg_dom"/>
</dbReference>
<dbReference type="InterPro" id="IPR056362">
    <property type="entry name" value="AtuA-like_ferredoxin_dom"/>
</dbReference>
<keyword evidence="5" id="KW-1185">Reference proteome</keyword>
<evidence type="ECO:0000313" key="5">
    <source>
        <dbReference type="Proteomes" id="UP001465668"/>
    </source>
</evidence>
<evidence type="ECO:0000259" key="3">
    <source>
        <dbReference type="SMART" id="SM00906"/>
    </source>
</evidence>
<dbReference type="Pfam" id="PF07287">
    <property type="entry name" value="AtuA"/>
    <property type="match status" value="1"/>
</dbReference>
<evidence type="ECO:0000313" key="4">
    <source>
        <dbReference type="EMBL" id="KAK9770962.1"/>
    </source>
</evidence>
<dbReference type="InterPro" id="IPR010839">
    <property type="entry name" value="AtuA_N"/>
</dbReference>
<dbReference type="PANTHER" id="PTHR47585">
    <property type="match status" value="1"/>
</dbReference>
<dbReference type="CDD" id="cd12148">
    <property type="entry name" value="fungal_TF_MHR"/>
    <property type="match status" value="1"/>
</dbReference>
<reference evidence="4 5" key="1">
    <citation type="submission" date="2024-02" db="EMBL/GenBank/DDBJ databases">
        <title>First draft genome assembly of two strains of Seiridium cardinale.</title>
        <authorList>
            <person name="Emiliani G."/>
            <person name="Scali E."/>
        </authorList>
    </citation>
    <scope>NUCLEOTIDE SEQUENCE [LARGE SCALE GENOMIC DNA]</scope>
    <source>
        <strain evidence="4 5">BM-138-000479</strain>
    </source>
</reference>
<dbReference type="Proteomes" id="UP001465668">
    <property type="component" value="Unassembled WGS sequence"/>
</dbReference>
<dbReference type="EMBL" id="JARVKM010000082">
    <property type="protein sequence ID" value="KAK9770962.1"/>
    <property type="molecule type" value="Genomic_DNA"/>
</dbReference>
<gene>
    <name evidence="4" type="ORF">SCAR479_12311</name>
</gene>
<dbReference type="SMART" id="SM00906">
    <property type="entry name" value="Fungal_trans"/>
    <property type="match status" value="1"/>
</dbReference>
<dbReference type="Gene3D" id="4.10.240.10">
    <property type="entry name" value="Zn(2)-C6 fungal-type DNA-binding domain"/>
    <property type="match status" value="1"/>
</dbReference>
<dbReference type="Pfam" id="PF04082">
    <property type="entry name" value="Fungal_trans"/>
    <property type="match status" value="1"/>
</dbReference>
<dbReference type="InterPro" id="IPR036864">
    <property type="entry name" value="Zn2-C6_fun-type_DNA-bd_sf"/>
</dbReference>
<keyword evidence="1" id="KW-0539">Nucleus</keyword>
<sequence length="1251" mass="139281">MNISGSPADRRDVLGLYAASNEPVDVFVGDWMSELNMPSRAYSVANGLGVGYEETFLEALEPALEDLARRRIKLAANGGTVATKDLFDVVVKLVEKKGLNLNVAWVEGDLVMDQVNTLRKEGTKFKHISTGEILDDWEYEPLFAQCYLGGMGIAEAFRSGADIVICGRVADAAPIVGSAAWFHGWSRTDFDQLARSLIAGHLIECSTYVTGGNYTGFKSLDWGHLDDLGYPIAEIGYDGDVIITKPEETGGVVNVETCKEQLLYEIQGKWYLNSDVTAVIDQAKFEQVGKDRVRLSGVTGRPPPRTTKVGLTAFGGYKAEVHWALVGLDIAEKVKMMEIQIKASFGEKRLEKFTTFSLTTYGSVPTNPTNMNAATVDLRLLVQARNKEDLSDGNFARPAFDIIMSSFPAATFHPDKRTATPLAYQEYFPTLISQPTVTVHFSKPGLESISISPPEETIEHPEYQPSYETADPIPLEAFGPTVKAPLGYRVLARAGDKGSNCNVGFFVRDETEWPWLRSLLTTDTFIELMAEEYQGQVIDRMEFPNLWAVHFLVKDFLDRGVTANATYDVLGKPCANCRDFGATCEYLPPKSMMHRDQQKSVQAVQAVEDRVAELESILRREGIGPHGEKRKQRVDEELYTCSPSMLEMPAEKRWKPSPTPSEQRSDASSPMPKRMAVSTVVEILRDLSIEASGGYIGASSQITMGRMISSIVQAREYTISSSIERSWEHLSPKSANTAPVSPSSGLDFTQVPPEIADKLLHGYVRHISTRWPILQTPFVRLLHAERYTLSDAFFTSVLHLIYAIGGRFLETTGETGDFFPEHHFDQALKNLDDILRLHDIRSVQFLLLLSIYSLRSPKGPGAWTYTGLAMRTCIDLGMHRKTQKSRSLLEHEMRKRVFWTCYCLDRQVSIILGRPFAISDRDIDVQLPLDVDESCEDIEVLECARVATDEGSNSPASKSTSMTGFIYICKLRQIESDIQQSIYRVDQSAPATEAEAERFLAQLEAMPTDATTTHPESMIVDNYDYYMVYYYKCLRFLLHPVVLSAELSDTKYLLKCAEACGGVCRTYKKLHQSVPVGFSVMALHSIFLAGLTLIYCAWAAPKEVFSIGTSNDMNACSIVLYIITERWPGARKYRDLYESIKQMVLESIEEGQYEPRRAITSLRPGLHAALRAIDHNDDCQGEFSASAMVTDMAGGSLPPESEAVEASSSNYAANTPGTQSHFNMMMPLEFHDSDGFVDTMFATPTSDWLVA</sequence>
<feature type="region of interest" description="Disordered" evidence="2">
    <location>
        <begin position="1195"/>
        <end position="1214"/>
    </location>
</feature>
<proteinExistence type="predicted"/>
<evidence type="ECO:0000256" key="2">
    <source>
        <dbReference type="SAM" id="MobiDB-lite"/>
    </source>
</evidence>
<protein>
    <submittedName>
        <fullName evidence="4">Transcription factor domain-containing protein</fullName>
    </submittedName>
</protein>
<name>A0ABR2XBB1_9PEZI</name>
<feature type="compositionally biased region" description="Low complexity" evidence="2">
    <location>
        <begin position="1200"/>
        <end position="1213"/>
    </location>
</feature>
<dbReference type="PANTHER" id="PTHR47585:SF2">
    <property type="entry name" value="DUF1446 DOMAIN PROTEIN (AFU_ORTHOLOGUE AFUA_6G11420)"/>
    <property type="match status" value="1"/>
</dbReference>
<organism evidence="4 5">
    <name type="scientific">Seiridium cardinale</name>
    <dbReference type="NCBI Taxonomy" id="138064"/>
    <lineage>
        <taxon>Eukaryota</taxon>
        <taxon>Fungi</taxon>
        <taxon>Dikarya</taxon>
        <taxon>Ascomycota</taxon>
        <taxon>Pezizomycotina</taxon>
        <taxon>Sordariomycetes</taxon>
        <taxon>Xylariomycetidae</taxon>
        <taxon>Amphisphaeriales</taxon>
        <taxon>Sporocadaceae</taxon>
        <taxon>Seiridium</taxon>
    </lineage>
</organism>
<comment type="caution">
    <text evidence="4">The sequence shown here is derived from an EMBL/GenBank/DDBJ whole genome shotgun (WGS) entry which is preliminary data.</text>
</comment>
<evidence type="ECO:0000256" key="1">
    <source>
        <dbReference type="ARBA" id="ARBA00023242"/>
    </source>
</evidence>
<accession>A0ABR2XBB1</accession>
<feature type="domain" description="Xylanolytic transcriptional activator regulatory" evidence="3">
    <location>
        <begin position="862"/>
        <end position="934"/>
    </location>
</feature>